<evidence type="ECO:0000256" key="4">
    <source>
        <dbReference type="ARBA" id="ARBA00023029"/>
    </source>
</evidence>
<evidence type="ECO:0000313" key="10">
    <source>
        <dbReference type="Proteomes" id="UP000245383"/>
    </source>
</evidence>
<reference evidence="9 10" key="1">
    <citation type="journal article" date="2018" name="MBio">
        <title>Comparative Genomics Reveals the Core Gene Toolbox for the Fungus-Insect Symbiosis.</title>
        <authorList>
            <person name="Wang Y."/>
            <person name="Stata M."/>
            <person name="Wang W."/>
            <person name="Stajich J.E."/>
            <person name="White M.M."/>
            <person name="Moncalvo J.M."/>
        </authorList>
    </citation>
    <scope>NUCLEOTIDE SEQUENCE [LARGE SCALE GENOMIC DNA]</scope>
    <source>
        <strain evidence="9 10">SWE-8-4</strain>
    </source>
</reference>
<name>A0A2T9Y375_9FUNG</name>
<keyword evidence="10" id="KW-1185">Reference proteome</keyword>
<dbReference type="InterPro" id="IPR003602">
    <property type="entry name" value="Topo_IA_DNA-bd_dom"/>
</dbReference>
<evidence type="ECO:0000256" key="2">
    <source>
        <dbReference type="ARBA" id="ARBA00009446"/>
    </source>
</evidence>
<dbReference type="GO" id="GO:0003917">
    <property type="term" value="F:DNA topoisomerase type I (single strand cut, ATP-independent) activity"/>
    <property type="evidence" value="ECO:0007669"/>
    <property type="project" value="UniProtKB-EC"/>
</dbReference>
<dbReference type="Proteomes" id="UP000245383">
    <property type="component" value="Unassembled WGS sequence"/>
</dbReference>
<dbReference type="InterPro" id="IPR003601">
    <property type="entry name" value="Topo_IA_2"/>
</dbReference>
<dbReference type="Gene3D" id="2.70.20.10">
    <property type="entry name" value="Topoisomerase I, domain 3"/>
    <property type="match status" value="1"/>
</dbReference>
<evidence type="ECO:0000259" key="8">
    <source>
        <dbReference type="PROSITE" id="PS52039"/>
    </source>
</evidence>
<gene>
    <name evidence="9" type="ORF">BB561_006547</name>
</gene>
<dbReference type="InterPro" id="IPR000380">
    <property type="entry name" value="Topo_IA"/>
</dbReference>
<keyword evidence="4 7" id="KW-0799">Topoisomerase</keyword>
<dbReference type="EMBL" id="MBFR01000605">
    <property type="protein sequence ID" value="PVU86790.1"/>
    <property type="molecule type" value="Genomic_DNA"/>
</dbReference>
<dbReference type="PANTHER" id="PTHR11390:SF21">
    <property type="entry name" value="DNA TOPOISOMERASE 3-ALPHA"/>
    <property type="match status" value="1"/>
</dbReference>
<comment type="caution">
    <text evidence="9">The sequence shown here is derived from an EMBL/GenBank/DDBJ whole genome shotgun (WGS) entry which is preliminary data.</text>
</comment>
<dbReference type="EC" id="5.6.2.1" evidence="3 7"/>
<dbReference type="FunFam" id="1.10.290.10:FF:000001">
    <property type="entry name" value="DNA topoisomerase"/>
    <property type="match status" value="1"/>
</dbReference>
<evidence type="ECO:0000256" key="1">
    <source>
        <dbReference type="ARBA" id="ARBA00000213"/>
    </source>
</evidence>
<dbReference type="GO" id="GO:0003677">
    <property type="term" value="F:DNA binding"/>
    <property type="evidence" value="ECO:0007669"/>
    <property type="project" value="UniProtKB-KW"/>
</dbReference>
<dbReference type="GO" id="GO:0006310">
    <property type="term" value="P:DNA recombination"/>
    <property type="evidence" value="ECO:0007669"/>
    <property type="project" value="TreeGrafter"/>
</dbReference>
<dbReference type="Gene3D" id="1.10.290.10">
    <property type="entry name" value="Topoisomerase I, domain 4"/>
    <property type="match status" value="1"/>
</dbReference>
<dbReference type="AlphaFoldDB" id="A0A2T9Y375"/>
<feature type="domain" description="Topo IA-type catalytic" evidence="8">
    <location>
        <begin position="8"/>
        <end position="437"/>
    </location>
</feature>
<dbReference type="PRINTS" id="PR00417">
    <property type="entry name" value="PRTPISMRASEI"/>
</dbReference>
<protein>
    <recommendedName>
        <fullName evidence="3 7">DNA topoisomerase</fullName>
        <ecNumber evidence="3 7">5.6.2.1</ecNumber>
    </recommendedName>
</protein>
<dbReference type="CDD" id="cd00186">
    <property type="entry name" value="TOP1Ac"/>
    <property type="match status" value="1"/>
</dbReference>
<dbReference type="SMART" id="SM00437">
    <property type="entry name" value="TOP1Ac"/>
    <property type="match status" value="1"/>
</dbReference>
<comment type="similarity">
    <text evidence="2 7">Belongs to the type IA topoisomerase family.</text>
</comment>
<dbReference type="InterPro" id="IPR013824">
    <property type="entry name" value="Topo_IA_cen_sub1"/>
</dbReference>
<dbReference type="PROSITE" id="PS52039">
    <property type="entry name" value="TOPO_IA_2"/>
    <property type="match status" value="1"/>
</dbReference>
<dbReference type="Gene3D" id="1.10.460.10">
    <property type="entry name" value="Topoisomerase I, domain 2"/>
    <property type="match status" value="1"/>
</dbReference>
<evidence type="ECO:0000313" key="9">
    <source>
        <dbReference type="EMBL" id="PVU86790.1"/>
    </source>
</evidence>
<comment type="function">
    <text evidence="7">Introduces a single-strand break via transesterification at a target site in duplex DNA. Releases the supercoiling and torsional tension of DNA introduced during the DNA replication and transcription by transiently cleaving and rejoining one strand of the DNA duplex. The scissile phosphodiester is attacked by the catalytic tyrosine of the enzyme, resulting in the formation of a DNA-(5'-phosphotyrosyl)-enzyme intermediate and the expulsion of a 3'-OH DNA strand.</text>
</comment>
<dbReference type="PANTHER" id="PTHR11390">
    <property type="entry name" value="PROKARYOTIC DNA TOPOISOMERASE"/>
    <property type="match status" value="1"/>
</dbReference>
<evidence type="ECO:0000256" key="3">
    <source>
        <dbReference type="ARBA" id="ARBA00012891"/>
    </source>
</evidence>
<dbReference type="InterPro" id="IPR013825">
    <property type="entry name" value="Topo_IA_cen_sub2"/>
</dbReference>
<keyword evidence="5 7" id="KW-0238">DNA-binding</keyword>
<accession>A0A2T9Y375</accession>
<proteinExistence type="inferred from homology"/>
<dbReference type="GO" id="GO:0006265">
    <property type="term" value="P:DNA topological change"/>
    <property type="evidence" value="ECO:0007669"/>
    <property type="project" value="InterPro"/>
</dbReference>
<dbReference type="InterPro" id="IPR023405">
    <property type="entry name" value="Topo_IA_core_domain"/>
</dbReference>
<dbReference type="InterPro" id="IPR013826">
    <property type="entry name" value="Topo_IA_cen_sub3"/>
</dbReference>
<dbReference type="SMART" id="SM00436">
    <property type="entry name" value="TOP1Bc"/>
    <property type="match status" value="1"/>
</dbReference>
<sequence length="597" mass="67778">MQNPVELDYRQVDAVESRVELDFRIGIILTRFQTLFLQNKFQEFASRVISYGSCQFPTLGFVVDRYKKIQSFVSEEFYFIIMEHLANGAEKAVFKWKRQRVYDFETCFALYSNCMNNPTATIKKIESKQKLKYKPFPLSTVEMEKLGIRYLKMNSDKIMKVAEQLYNKGFISYPRTETDIFDKSTNLKSLIQKHTGDPLWGSFAQNLVDGGFSWPRSGKNDDKAHPPIHPTSCVNMDNLAPDERRLYEMIVRRFLACCSKDAVGHQTTVTANIGMESFTASGLMIIERNFLDIYKYGAGWNEQSIPVYKLYETFKPTKFEISTSKTSAPLLLDEAELIDMMNKSQIGTDATIHEHIKKILDREYVIKSNKAPNKGKFLPSNLGYALVDGYDGIGLDLSLSKPYLRREMENLLKKICLGQSDRKSVTEYCLKLYKLMYIKTVDKKQIILNSISNHMGISPNSTVASSDYNGQNPNNLHRSPIDNLLSSNTIISCHICSNGILSFNSNNNKNYSITCSNHNLGTCSFSIIITNHGNFIRSANVTDSRCTSCANSPKKILFNFAPGSVPPFIPLVYEGCIFGCNPMLNEILNFPSINVIE</sequence>
<dbReference type="OrthoDB" id="430051at2759"/>
<dbReference type="STRING" id="133385.A0A2T9Y375"/>
<comment type="catalytic activity">
    <reaction evidence="1 7">
        <text>ATP-independent breakage of single-stranded DNA, followed by passage and rejoining.</text>
        <dbReference type="EC" id="5.6.2.1"/>
    </reaction>
</comment>
<dbReference type="InterPro" id="IPR013497">
    <property type="entry name" value="Topo_IA_cen"/>
</dbReference>
<evidence type="ECO:0000256" key="7">
    <source>
        <dbReference type="RuleBase" id="RU362092"/>
    </source>
</evidence>
<organism evidence="9 10">
    <name type="scientific">Smittium simulii</name>
    <dbReference type="NCBI Taxonomy" id="133385"/>
    <lineage>
        <taxon>Eukaryota</taxon>
        <taxon>Fungi</taxon>
        <taxon>Fungi incertae sedis</taxon>
        <taxon>Zoopagomycota</taxon>
        <taxon>Kickxellomycotina</taxon>
        <taxon>Harpellomycetes</taxon>
        <taxon>Harpellales</taxon>
        <taxon>Legeriomycetaceae</taxon>
        <taxon>Smittium</taxon>
    </lineage>
</organism>
<keyword evidence="6 7" id="KW-0413">Isomerase</keyword>
<evidence type="ECO:0000256" key="5">
    <source>
        <dbReference type="ARBA" id="ARBA00023125"/>
    </source>
</evidence>
<dbReference type="GO" id="GO:0005634">
    <property type="term" value="C:nucleus"/>
    <property type="evidence" value="ECO:0007669"/>
    <property type="project" value="TreeGrafter"/>
</dbReference>
<dbReference type="Pfam" id="PF01131">
    <property type="entry name" value="Topoisom_bac"/>
    <property type="match status" value="1"/>
</dbReference>
<dbReference type="GO" id="GO:0031422">
    <property type="term" value="C:RecQ family helicase-topoisomerase III complex"/>
    <property type="evidence" value="ECO:0007669"/>
    <property type="project" value="TreeGrafter"/>
</dbReference>
<dbReference type="SUPFAM" id="SSF56712">
    <property type="entry name" value="Prokaryotic type I DNA topoisomerase"/>
    <property type="match status" value="1"/>
</dbReference>
<dbReference type="GO" id="GO:0006281">
    <property type="term" value="P:DNA repair"/>
    <property type="evidence" value="ECO:0007669"/>
    <property type="project" value="TreeGrafter"/>
</dbReference>
<evidence type="ECO:0000256" key="6">
    <source>
        <dbReference type="ARBA" id="ARBA00023235"/>
    </source>
</evidence>